<protein>
    <submittedName>
        <fullName evidence="2">Extracellular solute-binding protein, family 1</fullName>
    </submittedName>
</protein>
<dbReference type="InterPro" id="IPR050490">
    <property type="entry name" value="Bact_solute-bd_prot1"/>
</dbReference>
<sequence length="425" mass="47481">MKKFIGIFLCVTFLMAIGSQMTAAKEKLVMWDVMTSNVVKDLLDETAAQFNKDNPDFELEVVHIQNDPYKTKLKVAMGGGTPPDIFHNWGGGPLKEYIDSGMVATIDEIKEDLLKTYIPAAFDPATFDGKTYGAPYTGLTGVYFFYRKDIFAKYNLTPPKTWEELLEVGETLKKNGIIPITLGNKTKWPGSFYYMYVADRVGGADMFLNALYRKEGGTFEDPAYVKAGELVQELVKRDFFPKGFNGMEEDVGQSRALIYTGKAAMFLMGNWFIGAANKEAPEVLENIDFFTFPAIEGGKGDPTNLIGSPGQNYFSIASTSKNKEMALKFLKDYIMSPSYIKFLVDKAGYVPPVKNASSYVEDPMMKKIAETFEAAGHVQVYYDQFMSPAMGEKHKDLVQSLFALTITPEEMAKGHEDAILEELKQ</sequence>
<dbReference type="EMBL" id="DF820463">
    <property type="protein sequence ID" value="GAK54972.1"/>
    <property type="molecule type" value="Genomic_DNA"/>
</dbReference>
<dbReference type="Pfam" id="PF01547">
    <property type="entry name" value="SBP_bac_1"/>
    <property type="match status" value="1"/>
</dbReference>
<dbReference type="eggNOG" id="COG1653">
    <property type="taxonomic scope" value="Bacteria"/>
</dbReference>
<keyword evidence="1" id="KW-0732">Signal</keyword>
<dbReference type="AlphaFoldDB" id="A0A0S6W985"/>
<dbReference type="HOGENOM" id="CLU_031285_12_0_0"/>
<evidence type="ECO:0000313" key="3">
    <source>
        <dbReference type="Proteomes" id="UP000030661"/>
    </source>
</evidence>
<feature type="signal peptide" evidence="1">
    <location>
        <begin position="1"/>
        <end position="24"/>
    </location>
</feature>
<dbReference type="InterPro" id="IPR006059">
    <property type="entry name" value="SBP"/>
</dbReference>
<dbReference type="Proteomes" id="UP000030661">
    <property type="component" value="Unassembled WGS sequence"/>
</dbReference>
<accession>A0A0S6W985</accession>
<proteinExistence type="predicted"/>
<evidence type="ECO:0000256" key="1">
    <source>
        <dbReference type="SAM" id="SignalP"/>
    </source>
</evidence>
<dbReference type="PANTHER" id="PTHR43649">
    <property type="entry name" value="ARABINOSE-BINDING PROTEIN-RELATED"/>
    <property type="match status" value="1"/>
</dbReference>
<reference evidence="2" key="1">
    <citation type="journal article" date="2015" name="PeerJ">
        <title>First genomic representation of candidate bacterial phylum KSB3 points to enhanced environmental sensing as a trigger of wastewater bulking.</title>
        <authorList>
            <person name="Sekiguchi Y."/>
            <person name="Ohashi A."/>
            <person name="Parks D.H."/>
            <person name="Yamauchi T."/>
            <person name="Tyson G.W."/>
            <person name="Hugenholtz P."/>
        </authorList>
    </citation>
    <scope>NUCLEOTIDE SEQUENCE [LARGE SCALE GENOMIC DNA]</scope>
</reference>
<dbReference type="Gene3D" id="3.40.190.10">
    <property type="entry name" value="Periplasmic binding protein-like II"/>
    <property type="match status" value="2"/>
</dbReference>
<evidence type="ECO:0000313" key="2">
    <source>
        <dbReference type="EMBL" id="GAK54972.1"/>
    </source>
</evidence>
<dbReference type="PANTHER" id="PTHR43649:SF14">
    <property type="entry name" value="BLR3389 PROTEIN"/>
    <property type="match status" value="1"/>
</dbReference>
<gene>
    <name evidence="2" type="ORF">U27_01803</name>
</gene>
<feature type="chain" id="PRO_5006631659" evidence="1">
    <location>
        <begin position="25"/>
        <end position="425"/>
    </location>
</feature>
<dbReference type="STRING" id="1499967.U27_01803"/>
<keyword evidence="3" id="KW-1185">Reference proteome</keyword>
<organism evidence="2">
    <name type="scientific">Vecturithrix granuli</name>
    <dbReference type="NCBI Taxonomy" id="1499967"/>
    <lineage>
        <taxon>Bacteria</taxon>
        <taxon>Candidatus Moduliflexota</taxon>
        <taxon>Candidatus Vecturitrichia</taxon>
        <taxon>Candidatus Vecturitrichales</taxon>
        <taxon>Candidatus Vecturitrichaceae</taxon>
        <taxon>Candidatus Vecturithrix</taxon>
    </lineage>
</organism>
<dbReference type="SUPFAM" id="SSF53850">
    <property type="entry name" value="Periplasmic binding protein-like II"/>
    <property type="match status" value="1"/>
</dbReference>
<name>A0A0S6W985_VECG1</name>